<feature type="region of interest" description="Disordered" evidence="10">
    <location>
        <begin position="361"/>
        <end position="384"/>
    </location>
</feature>
<dbReference type="InterPro" id="IPR048333">
    <property type="entry name" value="HA2_WH"/>
</dbReference>
<feature type="domain" description="Helicase ATP-binding" evidence="12">
    <location>
        <begin position="547"/>
        <end position="711"/>
    </location>
</feature>
<dbReference type="InterPro" id="IPR002464">
    <property type="entry name" value="DNA/RNA_helicase_DEAH_CS"/>
</dbReference>
<keyword evidence="8" id="KW-0539">Nucleus</keyword>
<keyword evidence="3" id="KW-0547">Nucleotide-binding</keyword>
<dbReference type="InterPro" id="IPR049588">
    <property type="entry name" value="DHX8_GH2-like"/>
</dbReference>
<protein>
    <recommendedName>
        <fullName evidence="1">RNA helicase</fullName>
        <ecNumber evidence="1">3.6.4.13</ecNumber>
    </recommendedName>
</protein>
<dbReference type="Gene3D" id="3.40.50.300">
    <property type="entry name" value="P-loop containing nucleotide triphosphate hydrolases"/>
    <property type="match status" value="2"/>
</dbReference>
<dbReference type="InterPro" id="IPR049621">
    <property type="entry name" value="S1_DHX8_helicase"/>
</dbReference>
<name>A0A0V0QJS5_PSEPJ</name>
<dbReference type="Pfam" id="PF00270">
    <property type="entry name" value="DEAD"/>
    <property type="match status" value="1"/>
</dbReference>
<dbReference type="EMBL" id="LDAU01000156">
    <property type="protein sequence ID" value="KRX02229.1"/>
    <property type="molecule type" value="Genomic_DNA"/>
</dbReference>
<feature type="domain" description="S1 motif" evidence="11">
    <location>
        <begin position="240"/>
        <end position="310"/>
    </location>
</feature>
<dbReference type="FunFam" id="1.20.120.1080:FF:000001">
    <property type="entry name" value="Pre-mRNA-splicing factor ATP-dependent RNA helicase"/>
    <property type="match status" value="1"/>
</dbReference>
<evidence type="ECO:0000313" key="14">
    <source>
        <dbReference type="EMBL" id="KRX02229.1"/>
    </source>
</evidence>
<dbReference type="InterPro" id="IPR014001">
    <property type="entry name" value="Helicase_ATP-bd"/>
</dbReference>
<feature type="region of interest" description="Disordered" evidence="10">
    <location>
        <begin position="104"/>
        <end position="129"/>
    </location>
</feature>
<dbReference type="SUPFAM" id="SSF52540">
    <property type="entry name" value="P-loop containing nucleoside triphosphate hydrolases"/>
    <property type="match status" value="1"/>
</dbReference>
<evidence type="ECO:0000259" key="12">
    <source>
        <dbReference type="PROSITE" id="PS51192"/>
    </source>
</evidence>
<evidence type="ECO:0000259" key="13">
    <source>
        <dbReference type="PROSITE" id="PS51194"/>
    </source>
</evidence>
<dbReference type="GO" id="GO:0000390">
    <property type="term" value="P:spliceosomal complex disassembly"/>
    <property type="evidence" value="ECO:0007669"/>
    <property type="project" value="TreeGrafter"/>
</dbReference>
<dbReference type="PROSITE" id="PS51192">
    <property type="entry name" value="HELICASE_ATP_BIND_1"/>
    <property type="match status" value="1"/>
</dbReference>
<feature type="compositionally biased region" description="Basic and acidic residues" evidence="10">
    <location>
        <begin position="172"/>
        <end position="182"/>
    </location>
</feature>
<dbReference type="InterPro" id="IPR003029">
    <property type="entry name" value="S1_domain"/>
</dbReference>
<dbReference type="Gene3D" id="2.40.50.140">
    <property type="entry name" value="Nucleic acid-binding proteins"/>
    <property type="match status" value="1"/>
</dbReference>
<comment type="catalytic activity">
    <reaction evidence="9">
        <text>ATP + H2O = ADP + phosphate + H(+)</text>
        <dbReference type="Rhea" id="RHEA:13065"/>
        <dbReference type="ChEBI" id="CHEBI:15377"/>
        <dbReference type="ChEBI" id="CHEBI:15378"/>
        <dbReference type="ChEBI" id="CHEBI:30616"/>
        <dbReference type="ChEBI" id="CHEBI:43474"/>
        <dbReference type="ChEBI" id="CHEBI:456216"/>
        <dbReference type="EC" id="3.6.4.13"/>
    </reaction>
</comment>
<dbReference type="Pfam" id="PF21010">
    <property type="entry name" value="HA2_C"/>
    <property type="match status" value="1"/>
</dbReference>
<dbReference type="InterPro" id="IPR011545">
    <property type="entry name" value="DEAD/DEAH_box_helicase_dom"/>
</dbReference>
<evidence type="ECO:0000256" key="10">
    <source>
        <dbReference type="SAM" id="MobiDB-lite"/>
    </source>
</evidence>
<feature type="region of interest" description="Disordered" evidence="10">
    <location>
        <begin position="163"/>
        <end position="232"/>
    </location>
</feature>
<dbReference type="FunFam" id="2.40.50.140:FF:000061">
    <property type="entry name" value="ATP-dependent RNA helicase DHX8"/>
    <property type="match status" value="1"/>
</dbReference>
<evidence type="ECO:0000256" key="8">
    <source>
        <dbReference type="ARBA" id="ARBA00023242"/>
    </source>
</evidence>
<dbReference type="InParanoid" id="A0A0V0QJS5"/>
<dbReference type="SMART" id="SM00487">
    <property type="entry name" value="DEXDc"/>
    <property type="match status" value="1"/>
</dbReference>
<dbReference type="InterPro" id="IPR012340">
    <property type="entry name" value="NA-bd_OB-fold"/>
</dbReference>
<dbReference type="FunCoup" id="A0A0V0QJS5">
    <property type="interactions" value="312"/>
</dbReference>
<dbReference type="SUPFAM" id="SSF50249">
    <property type="entry name" value="Nucleic acid-binding proteins"/>
    <property type="match status" value="1"/>
</dbReference>
<dbReference type="Pfam" id="PF04408">
    <property type="entry name" value="WHD_HA2"/>
    <property type="match status" value="1"/>
</dbReference>
<feature type="compositionally biased region" description="Basic residues" evidence="10">
    <location>
        <begin position="183"/>
        <end position="226"/>
    </location>
</feature>
<keyword evidence="5" id="KW-0347">Helicase</keyword>
<evidence type="ECO:0000256" key="2">
    <source>
        <dbReference type="ARBA" id="ARBA00022664"/>
    </source>
</evidence>
<keyword evidence="6" id="KW-0067">ATP-binding</keyword>
<dbReference type="PROSITE" id="PS00690">
    <property type="entry name" value="DEAH_ATP_HELICASE"/>
    <property type="match status" value="1"/>
</dbReference>
<dbReference type="GO" id="GO:0016787">
    <property type="term" value="F:hydrolase activity"/>
    <property type="evidence" value="ECO:0007669"/>
    <property type="project" value="UniProtKB-KW"/>
</dbReference>
<accession>A0A0V0QJS5</accession>
<dbReference type="Pfam" id="PF00271">
    <property type="entry name" value="Helicase_C"/>
    <property type="match status" value="1"/>
</dbReference>
<evidence type="ECO:0000256" key="1">
    <source>
        <dbReference type="ARBA" id="ARBA00012552"/>
    </source>
</evidence>
<proteinExistence type="predicted"/>
<dbReference type="GO" id="GO:0005524">
    <property type="term" value="F:ATP binding"/>
    <property type="evidence" value="ECO:0007669"/>
    <property type="project" value="UniProtKB-KW"/>
</dbReference>
<dbReference type="CDD" id="cd18791">
    <property type="entry name" value="SF2_C_RHA"/>
    <property type="match status" value="1"/>
</dbReference>
<dbReference type="PANTHER" id="PTHR18934:SF85">
    <property type="entry name" value="ATP-DEPENDENT RNA HELICASE DHX8"/>
    <property type="match status" value="1"/>
</dbReference>
<dbReference type="SMART" id="SM00316">
    <property type="entry name" value="S1"/>
    <property type="match status" value="1"/>
</dbReference>
<dbReference type="InterPro" id="IPR027417">
    <property type="entry name" value="P-loop_NTPase"/>
</dbReference>
<dbReference type="PANTHER" id="PTHR18934">
    <property type="entry name" value="ATP-DEPENDENT RNA HELICASE"/>
    <property type="match status" value="1"/>
</dbReference>
<dbReference type="SMART" id="SM00847">
    <property type="entry name" value="HA2"/>
    <property type="match status" value="1"/>
</dbReference>
<dbReference type="GO" id="GO:0071013">
    <property type="term" value="C:catalytic step 2 spliceosome"/>
    <property type="evidence" value="ECO:0007669"/>
    <property type="project" value="TreeGrafter"/>
</dbReference>
<dbReference type="CDD" id="cd05684">
    <property type="entry name" value="S1_DHX8_helicase"/>
    <property type="match status" value="1"/>
</dbReference>
<keyword evidence="15" id="KW-1185">Reference proteome</keyword>
<dbReference type="Proteomes" id="UP000054937">
    <property type="component" value="Unassembled WGS sequence"/>
</dbReference>
<dbReference type="CDD" id="cd21691">
    <property type="entry name" value="GH2-like_DHX8"/>
    <property type="match status" value="1"/>
</dbReference>
<dbReference type="GO" id="GO:0003723">
    <property type="term" value="F:RNA binding"/>
    <property type="evidence" value="ECO:0007669"/>
    <property type="project" value="TreeGrafter"/>
</dbReference>
<comment type="caution">
    <text evidence="14">The sequence shown here is derived from an EMBL/GenBank/DDBJ whole genome shotgun (WGS) entry which is preliminary data.</text>
</comment>
<dbReference type="FunFam" id="3.40.50.300:FF:000615">
    <property type="entry name" value="pre-mRNA-splicing factor ATP-dependent RNA helicase DEAH7"/>
    <property type="match status" value="1"/>
</dbReference>
<dbReference type="FunFam" id="3.40.50.300:FF:000101">
    <property type="entry name" value="Pre-mRNA-splicing factor ATP-dependent RNA helicase"/>
    <property type="match status" value="1"/>
</dbReference>
<evidence type="ECO:0000256" key="3">
    <source>
        <dbReference type="ARBA" id="ARBA00022741"/>
    </source>
</evidence>
<dbReference type="EC" id="3.6.4.13" evidence="1"/>
<evidence type="ECO:0000256" key="4">
    <source>
        <dbReference type="ARBA" id="ARBA00022801"/>
    </source>
</evidence>
<feature type="domain" description="Helicase C-terminal" evidence="13">
    <location>
        <begin position="729"/>
        <end position="909"/>
    </location>
</feature>
<dbReference type="InterPro" id="IPR001650">
    <property type="entry name" value="Helicase_C-like"/>
</dbReference>
<sequence length="1190" mass="136401">MSNTHKLQYIYLCSKMTQELENHIGMRDKDLAEFIIELGKQSETLEEFKQKLDENDGDFPQQLIEIMFRLIKKTLPGQKPKLKQEQPKQKITEEQLGKYNAFADEEEDGPQSEFEKAKQEQLQEKKKNQNLVKFPGLALQNDKSKHLGEEIDLNIDLNDKEFNYDDDEEENDKNQNGENRKSNKEKKKKKSRSRSRSRSNDKKKKHRRSSRSRSKDKKKYKNRQRSKSREREEIRELIQGEIYPGIVKSVKDYGAFVQILGIRQRKEGLVHISDISQERVSNAFQALQVNQRVYVKVVLIVNEKIKLNMKEVNQKTGQPIEKKPAYNYDENEKIDNETFLKPITVNGKSFGTITGISLNTQEEEQKQKKSRKRESSQEKWEDQQTRYWSKLGQSEKNVNIDDSMSDEDEVNIELGDKEAPFLQGQTTKSGVLLSPVRIIKNPEGSLNREAMNAAQFAKERREIREQQNKQQMENVDKDQLQKFWDDPSAPTRALSSQLRSLNQQNKDVPDYKKEAMFRQGKAVNKSLLSLKEQKESLPIFAKKATLIKAVKENRVLVVIGETGSGKTTQMTQYLLEAGFAKKGKKIGCTQPRKVAATSISKRVAEEMGCVLGEEVGFTIRFEDCTSKNTLIKYMTDGMLLREALVDPDLEQYSVIMLDEAHERNLNTDILFGILKKIVARRKDFTLIVTSATLDAGKFSEYFYDAKILRIPGRTFPVEIHYSIEPEEDYLDASLLVVMQIHLNEPPGDILLFLTGQEEIDNACQTLYERMKKLGPDAPELIICPVYAALPSDQQNRIFMPAPEGSRKVVIATNIAEASLTIDGIFYVIDPGFSKVKMFNPKLGMDSLQIAPISQASARQRAGRAGRTGPGKCYRLYTEEAYYNEMLPASVPEIQRTNLANTILLLKAMGINDLLNFDFMDPPPVQSMIAALEMLYNLGALDDDGLLTKLGMKIAEFPLDPPLGKMLLTAVDLQCAEEICTIIAMLTVQTIFERPKEKAQQADQKRSKFLHPDGDHLTLLTVYEAWKNNNYSNIWCSENFISPRSMRNAQDIKKQIMGILERYRLPINSAGRNTAKIRKAITSGFFFHAAKKDPQEGYKTLLDNHTVYIHPSSALFNRPPEWVLYNELILTSKEYMRNVTTIDPKWLIDVPPNFYSFSSNQSLNSRKRQEKLEPLSVKYGGDKNAWRLSRR</sequence>
<dbReference type="InterPro" id="IPR011709">
    <property type="entry name" value="DEAD-box_helicase_OB_fold"/>
</dbReference>
<evidence type="ECO:0000256" key="7">
    <source>
        <dbReference type="ARBA" id="ARBA00023187"/>
    </source>
</evidence>
<feature type="compositionally biased region" description="Basic and acidic residues" evidence="10">
    <location>
        <begin position="113"/>
        <end position="127"/>
    </location>
</feature>
<dbReference type="PROSITE" id="PS50126">
    <property type="entry name" value="S1"/>
    <property type="match status" value="1"/>
</dbReference>
<gene>
    <name evidence="14" type="ORF">PPERSA_04851</name>
</gene>
<reference evidence="14 15" key="1">
    <citation type="journal article" date="2015" name="Sci. Rep.">
        <title>Genome of the facultative scuticociliatosis pathogen Pseudocohnilembus persalinus provides insight into its virulence through horizontal gene transfer.</title>
        <authorList>
            <person name="Xiong J."/>
            <person name="Wang G."/>
            <person name="Cheng J."/>
            <person name="Tian M."/>
            <person name="Pan X."/>
            <person name="Warren A."/>
            <person name="Jiang C."/>
            <person name="Yuan D."/>
            <person name="Miao W."/>
        </authorList>
    </citation>
    <scope>NUCLEOTIDE SEQUENCE [LARGE SCALE GENOMIC DNA]</scope>
    <source>
        <strain evidence="14">36N120E</strain>
    </source>
</reference>
<dbReference type="InterPro" id="IPR007502">
    <property type="entry name" value="Helicase-assoc_dom"/>
</dbReference>
<evidence type="ECO:0000256" key="5">
    <source>
        <dbReference type="ARBA" id="ARBA00022806"/>
    </source>
</evidence>
<dbReference type="Pfam" id="PF07717">
    <property type="entry name" value="OB_NTP_bind"/>
    <property type="match status" value="1"/>
</dbReference>
<evidence type="ECO:0000259" key="11">
    <source>
        <dbReference type="PROSITE" id="PS50126"/>
    </source>
</evidence>
<dbReference type="PROSITE" id="PS51194">
    <property type="entry name" value="HELICASE_CTER"/>
    <property type="match status" value="1"/>
</dbReference>
<evidence type="ECO:0000256" key="6">
    <source>
        <dbReference type="ARBA" id="ARBA00022840"/>
    </source>
</evidence>
<dbReference type="AlphaFoldDB" id="A0A0V0QJS5"/>
<dbReference type="SMART" id="SM00490">
    <property type="entry name" value="HELICc"/>
    <property type="match status" value="1"/>
</dbReference>
<keyword evidence="2" id="KW-0507">mRNA processing</keyword>
<dbReference type="OrthoDB" id="10253254at2759"/>
<dbReference type="GO" id="GO:0003724">
    <property type="term" value="F:RNA helicase activity"/>
    <property type="evidence" value="ECO:0007669"/>
    <property type="project" value="UniProtKB-EC"/>
</dbReference>
<dbReference type="Pfam" id="PF00575">
    <property type="entry name" value="S1"/>
    <property type="match status" value="1"/>
</dbReference>
<keyword evidence="4 14" id="KW-0378">Hydrolase</keyword>
<evidence type="ECO:0000313" key="15">
    <source>
        <dbReference type="Proteomes" id="UP000054937"/>
    </source>
</evidence>
<organism evidence="14 15">
    <name type="scientific">Pseudocohnilembus persalinus</name>
    <name type="common">Ciliate</name>
    <dbReference type="NCBI Taxonomy" id="266149"/>
    <lineage>
        <taxon>Eukaryota</taxon>
        <taxon>Sar</taxon>
        <taxon>Alveolata</taxon>
        <taxon>Ciliophora</taxon>
        <taxon>Intramacronucleata</taxon>
        <taxon>Oligohymenophorea</taxon>
        <taxon>Scuticociliatia</taxon>
        <taxon>Philasterida</taxon>
        <taxon>Pseudocohnilembidae</taxon>
        <taxon>Pseudocohnilembus</taxon>
    </lineage>
</organism>
<evidence type="ECO:0000256" key="9">
    <source>
        <dbReference type="ARBA" id="ARBA00047984"/>
    </source>
</evidence>
<feature type="compositionally biased region" description="Basic and acidic residues" evidence="10">
    <location>
        <begin position="363"/>
        <end position="384"/>
    </location>
</feature>
<dbReference type="Gene3D" id="1.20.120.1080">
    <property type="match status" value="1"/>
</dbReference>
<keyword evidence="7" id="KW-0508">mRNA splicing</keyword>
<dbReference type="OMA" id="MKEVDQV"/>